<sequence>MTNEKLTAKFQRKHSCCGVNSVNDWNSIIPASCCKSNVLKCEREKAFTKGCKDQLIYETRLWIISTVHYEAPLPKSAGISRLSRYTTRLLSIDLDTGNVGNTSEGGKSFFARFRSNPT</sequence>
<dbReference type="CDD" id="cd03127">
    <property type="entry name" value="tetraspanin_LEL"/>
    <property type="match status" value="1"/>
</dbReference>
<reference evidence="5 6" key="1">
    <citation type="submission" date="2022-12" db="EMBL/GenBank/DDBJ databases">
        <title>Chromosome-level genome assembly of true bugs.</title>
        <authorList>
            <person name="Ma L."/>
            <person name="Li H."/>
        </authorList>
    </citation>
    <scope>NUCLEOTIDE SEQUENCE [LARGE SCALE GENOMIC DNA]</scope>
    <source>
        <strain evidence="5">Lab_2022b</strain>
    </source>
</reference>
<keyword evidence="3" id="KW-1133">Transmembrane helix</keyword>
<accession>A0AAW1DLZ1</accession>
<dbReference type="EMBL" id="JAPXFL010000003">
    <property type="protein sequence ID" value="KAK9509325.1"/>
    <property type="molecule type" value="Genomic_DNA"/>
</dbReference>
<protein>
    <submittedName>
        <fullName evidence="5">Uncharacterized protein</fullName>
    </submittedName>
</protein>
<dbReference type="AlphaFoldDB" id="A0AAW1DLZ1"/>
<keyword evidence="4" id="KW-0472">Membrane</keyword>
<dbReference type="Gene3D" id="1.10.1450.10">
    <property type="entry name" value="Tetraspanin"/>
    <property type="match status" value="1"/>
</dbReference>
<proteinExistence type="predicted"/>
<keyword evidence="6" id="KW-1185">Reference proteome</keyword>
<organism evidence="5 6">
    <name type="scientific">Rhynocoris fuscipes</name>
    <dbReference type="NCBI Taxonomy" id="488301"/>
    <lineage>
        <taxon>Eukaryota</taxon>
        <taxon>Metazoa</taxon>
        <taxon>Ecdysozoa</taxon>
        <taxon>Arthropoda</taxon>
        <taxon>Hexapoda</taxon>
        <taxon>Insecta</taxon>
        <taxon>Pterygota</taxon>
        <taxon>Neoptera</taxon>
        <taxon>Paraneoptera</taxon>
        <taxon>Hemiptera</taxon>
        <taxon>Heteroptera</taxon>
        <taxon>Panheteroptera</taxon>
        <taxon>Cimicomorpha</taxon>
        <taxon>Reduviidae</taxon>
        <taxon>Harpactorinae</taxon>
        <taxon>Harpactorini</taxon>
        <taxon>Rhynocoris</taxon>
    </lineage>
</organism>
<keyword evidence="2" id="KW-0812">Transmembrane</keyword>
<comment type="subcellular location">
    <subcellularLocation>
        <location evidence="1">Membrane</location>
        <topology evidence="1">Multi-pass membrane protein</topology>
    </subcellularLocation>
</comment>
<evidence type="ECO:0000256" key="1">
    <source>
        <dbReference type="ARBA" id="ARBA00004141"/>
    </source>
</evidence>
<comment type="caution">
    <text evidence="5">The sequence shown here is derived from an EMBL/GenBank/DDBJ whole genome shotgun (WGS) entry which is preliminary data.</text>
</comment>
<dbReference type="Pfam" id="PF00335">
    <property type="entry name" value="Tetraspanin"/>
    <property type="match status" value="1"/>
</dbReference>
<evidence type="ECO:0000313" key="5">
    <source>
        <dbReference type="EMBL" id="KAK9509325.1"/>
    </source>
</evidence>
<dbReference type="InterPro" id="IPR008952">
    <property type="entry name" value="Tetraspanin_EC2_sf"/>
</dbReference>
<gene>
    <name evidence="5" type="ORF">O3M35_006666</name>
</gene>
<evidence type="ECO:0000313" key="6">
    <source>
        <dbReference type="Proteomes" id="UP001461498"/>
    </source>
</evidence>
<dbReference type="Proteomes" id="UP001461498">
    <property type="component" value="Unassembled WGS sequence"/>
</dbReference>
<evidence type="ECO:0000256" key="4">
    <source>
        <dbReference type="ARBA" id="ARBA00023136"/>
    </source>
</evidence>
<dbReference type="InterPro" id="IPR018499">
    <property type="entry name" value="Tetraspanin/Peripherin"/>
</dbReference>
<evidence type="ECO:0000256" key="3">
    <source>
        <dbReference type="ARBA" id="ARBA00022989"/>
    </source>
</evidence>
<name>A0AAW1DLZ1_9HEMI</name>
<evidence type="ECO:0000256" key="2">
    <source>
        <dbReference type="ARBA" id="ARBA00022692"/>
    </source>
</evidence>
<dbReference type="SUPFAM" id="SSF48652">
    <property type="entry name" value="Tetraspanin"/>
    <property type="match status" value="1"/>
</dbReference>
<dbReference type="GO" id="GO:0016020">
    <property type="term" value="C:membrane"/>
    <property type="evidence" value="ECO:0007669"/>
    <property type="project" value="UniProtKB-SubCell"/>
</dbReference>